<comment type="similarity">
    <text evidence="1">Belongs to the short-chain dehydrogenases/reductases (SDR) family.</text>
</comment>
<evidence type="ECO:0000313" key="4">
    <source>
        <dbReference type="Proteomes" id="UP000256970"/>
    </source>
</evidence>
<dbReference type="PANTHER" id="PTHR24320">
    <property type="entry name" value="RETINOL DEHYDROGENASE"/>
    <property type="match status" value="1"/>
</dbReference>
<evidence type="ECO:0000256" key="2">
    <source>
        <dbReference type="ARBA" id="ARBA00023002"/>
    </source>
</evidence>
<dbReference type="Proteomes" id="UP000256970">
    <property type="component" value="Unassembled WGS sequence"/>
</dbReference>
<dbReference type="PRINTS" id="PR00081">
    <property type="entry name" value="GDHRDH"/>
</dbReference>
<organism evidence="3 4">
    <name type="scientific">Tetradesmus obliquus</name>
    <name type="common">Green alga</name>
    <name type="synonym">Acutodesmus obliquus</name>
    <dbReference type="NCBI Taxonomy" id="3088"/>
    <lineage>
        <taxon>Eukaryota</taxon>
        <taxon>Viridiplantae</taxon>
        <taxon>Chlorophyta</taxon>
        <taxon>core chlorophytes</taxon>
        <taxon>Chlorophyceae</taxon>
        <taxon>CS clade</taxon>
        <taxon>Sphaeropleales</taxon>
        <taxon>Scenedesmaceae</taxon>
        <taxon>Tetradesmus</taxon>
    </lineage>
</organism>
<dbReference type="CDD" id="cd05327">
    <property type="entry name" value="retinol-DH_like_SDR_c_like"/>
    <property type="match status" value="1"/>
</dbReference>
<dbReference type="STRING" id="3088.A0A383WFJ3"/>
<name>A0A383WFJ3_TETOB</name>
<gene>
    <name evidence="3" type="ORF">BQ4739_LOCUS15802</name>
</gene>
<keyword evidence="4" id="KW-1185">Reference proteome</keyword>
<dbReference type="SUPFAM" id="SSF51735">
    <property type="entry name" value="NAD(P)-binding Rossmann-fold domains"/>
    <property type="match status" value="1"/>
</dbReference>
<evidence type="ECO:0000313" key="3">
    <source>
        <dbReference type="EMBL" id="SZX75516.1"/>
    </source>
</evidence>
<protein>
    <submittedName>
        <fullName evidence="3">Uncharacterized protein</fullName>
    </submittedName>
</protein>
<dbReference type="InterPro" id="IPR036291">
    <property type="entry name" value="NAD(P)-bd_dom_sf"/>
</dbReference>
<accession>A0A383WFJ3</accession>
<dbReference type="Gene3D" id="3.40.50.720">
    <property type="entry name" value="NAD(P)-binding Rossmann-like Domain"/>
    <property type="match status" value="1"/>
</dbReference>
<dbReference type="EMBL" id="FNXT01001234">
    <property type="protein sequence ID" value="SZX75516.1"/>
    <property type="molecule type" value="Genomic_DNA"/>
</dbReference>
<dbReference type="PANTHER" id="PTHR24320:SF227">
    <property type="entry name" value="RETINOL DEHYDROGENASE 11"/>
    <property type="match status" value="1"/>
</dbReference>
<proteinExistence type="inferred from homology"/>
<dbReference type="AlphaFoldDB" id="A0A383WFJ3"/>
<reference evidence="3 4" key="1">
    <citation type="submission" date="2016-10" db="EMBL/GenBank/DDBJ databases">
        <authorList>
            <person name="Cai Z."/>
        </authorList>
    </citation>
    <scope>NUCLEOTIDE SEQUENCE [LARGE SCALE GENOMIC DNA]</scope>
</reference>
<sequence length="343" mass="36500">MPYVTEGPTGEVAQTDMIKHLLGRKGPSGFGSASTAEKVAKNWDGSGKVVIITGSNTGLGKEAARVLAARGAEVVMAVRDTTRGEAAAQDIRSKHPNANVKVMACDLSSLASVKDFAAAYKATGKPCHILIANAGVMACPFMLSAEKHEMQFATNHLGHFLLTQELLPLLSSTAKQASSNSRVVVLSSAAHFNPYKKEAGGPIRLDAIDSPERYDVWGAYGQSKLCNVLFARELHKRLTAEGAPVTAVVCHPGVIMTELGRHFEKTMSPVMRTVLPAAFSWAFKSIAQGAATEVYLATSPAIKGGEYYADCNISPSTAASHDDELGRRLWQLSEKMLADAGIN</sequence>
<keyword evidence="2" id="KW-0560">Oxidoreductase</keyword>
<dbReference type="Pfam" id="PF00106">
    <property type="entry name" value="adh_short"/>
    <property type="match status" value="1"/>
</dbReference>
<dbReference type="GO" id="GO:0016491">
    <property type="term" value="F:oxidoreductase activity"/>
    <property type="evidence" value="ECO:0007669"/>
    <property type="project" value="UniProtKB-KW"/>
</dbReference>
<dbReference type="InterPro" id="IPR002347">
    <property type="entry name" value="SDR_fam"/>
</dbReference>
<evidence type="ECO:0000256" key="1">
    <source>
        <dbReference type="ARBA" id="ARBA00006484"/>
    </source>
</evidence>